<feature type="transmembrane region" description="Helical" evidence="2">
    <location>
        <begin position="20"/>
        <end position="40"/>
    </location>
</feature>
<keyword evidence="2" id="KW-0472">Membrane</keyword>
<dbReference type="InterPro" id="IPR006121">
    <property type="entry name" value="HMA_dom"/>
</dbReference>
<accession>A0A383WEI5</accession>
<evidence type="ECO:0000256" key="1">
    <source>
        <dbReference type="ARBA" id="ARBA00022723"/>
    </source>
</evidence>
<dbReference type="AlphaFoldDB" id="A0A383WEI5"/>
<protein>
    <recommendedName>
        <fullName evidence="3">HMA domain-containing protein</fullName>
    </recommendedName>
</protein>
<keyword evidence="2" id="KW-0812">Transmembrane</keyword>
<dbReference type="InterPro" id="IPR017969">
    <property type="entry name" value="Heavy-metal-associated_CS"/>
</dbReference>
<keyword evidence="1" id="KW-0479">Metal-binding</keyword>
<organism evidence="4 5">
    <name type="scientific">Tetradesmus obliquus</name>
    <name type="common">Green alga</name>
    <name type="synonym">Acutodesmus obliquus</name>
    <dbReference type="NCBI Taxonomy" id="3088"/>
    <lineage>
        <taxon>Eukaryota</taxon>
        <taxon>Viridiplantae</taxon>
        <taxon>Chlorophyta</taxon>
        <taxon>core chlorophytes</taxon>
        <taxon>Chlorophyceae</taxon>
        <taxon>CS clade</taxon>
        <taxon>Sphaeropleales</taxon>
        <taxon>Scenedesmaceae</taxon>
        <taxon>Tetradesmus</taxon>
    </lineage>
</organism>
<gene>
    <name evidence="4" type="ORF">BQ4739_LOCUS15929</name>
</gene>
<dbReference type="GO" id="GO:0046872">
    <property type="term" value="F:metal ion binding"/>
    <property type="evidence" value="ECO:0007669"/>
    <property type="project" value="UniProtKB-KW"/>
</dbReference>
<feature type="domain" description="HMA" evidence="3">
    <location>
        <begin position="180"/>
        <end position="247"/>
    </location>
</feature>
<evidence type="ECO:0000313" key="5">
    <source>
        <dbReference type="Proteomes" id="UP000256970"/>
    </source>
</evidence>
<dbReference type="InterPro" id="IPR036163">
    <property type="entry name" value="HMA_dom_sf"/>
</dbReference>
<dbReference type="PROSITE" id="PS50846">
    <property type="entry name" value="HMA_2"/>
    <property type="match status" value="1"/>
</dbReference>
<dbReference type="EMBL" id="FNXT01001238">
    <property type="protein sequence ID" value="SZX75653.1"/>
    <property type="molecule type" value="Genomic_DNA"/>
</dbReference>
<dbReference type="SUPFAM" id="SSF55008">
    <property type="entry name" value="HMA, heavy metal-associated domain"/>
    <property type="match status" value="1"/>
</dbReference>
<keyword evidence="2" id="KW-1133">Transmembrane helix</keyword>
<evidence type="ECO:0000256" key="2">
    <source>
        <dbReference type="SAM" id="Phobius"/>
    </source>
</evidence>
<reference evidence="4 5" key="1">
    <citation type="submission" date="2016-10" db="EMBL/GenBank/DDBJ databases">
        <authorList>
            <person name="Cai Z."/>
        </authorList>
    </citation>
    <scope>NUCLEOTIDE SEQUENCE [LARGE SCALE GENOMIC DNA]</scope>
</reference>
<proteinExistence type="predicted"/>
<dbReference type="PROSITE" id="PS01047">
    <property type="entry name" value="HMA_1"/>
    <property type="match status" value="1"/>
</dbReference>
<name>A0A383WEI5_TETOB</name>
<sequence length="277" mass="28760">MSASDVDACHWWKRKSSVLSLGACAGTGSIVLVTTFYIGTASMSVSRGRHAPSSSGNSSQVLLSLGALTGGLLSSSCCIIQLVLNYTSIGCAGFSALTPYRHVFRAITAGTLGYLLLSQGLNRRTVTTLLLSLALATSQDLLAARNTGSLQQLLAGWGVTGRTGQQQQHQQPQQPPVAASKTMLQVQGMRCEACAARLRGNLAAVEGVDGCTVQLVAGVVEVWSNSSSPVQPDVLLEAVRATDNSYDVQLVSQECFDAGEAQMPCPAAAGQDGAVAQ</sequence>
<feature type="transmembrane region" description="Helical" evidence="2">
    <location>
        <begin position="61"/>
        <end position="84"/>
    </location>
</feature>
<dbReference type="Gene3D" id="3.30.70.100">
    <property type="match status" value="1"/>
</dbReference>
<dbReference type="CDD" id="cd00371">
    <property type="entry name" value="HMA"/>
    <property type="match status" value="1"/>
</dbReference>
<evidence type="ECO:0000313" key="4">
    <source>
        <dbReference type="EMBL" id="SZX75653.1"/>
    </source>
</evidence>
<dbReference type="Pfam" id="PF00403">
    <property type="entry name" value="HMA"/>
    <property type="match status" value="1"/>
</dbReference>
<evidence type="ECO:0000259" key="3">
    <source>
        <dbReference type="PROSITE" id="PS50846"/>
    </source>
</evidence>
<keyword evidence="5" id="KW-1185">Reference proteome</keyword>
<dbReference type="Proteomes" id="UP000256970">
    <property type="component" value="Unassembled WGS sequence"/>
</dbReference>